<dbReference type="Gene3D" id="3.40.50.10140">
    <property type="entry name" value="Toll/interleukin-1 receptor homology (TIR) domain"/>
    <property type="match status" value="1"/>
</dbReference>
<dbReference type="RefSeq" id="XP_019054018.1">
    <property type="nucleotide sequence ID" value="XM_019198473.1"/>
</dbReference>
<dbReference type="Gene3D" id="1.10.8.430">
    <property type="entry name" value="Helical domain of apoptotic protease-activating factors"/>
    <property type="match status" value="1"/>
</dbReference>
<reference evidence="5 6" key="1">
    <citation type="submission" date="2025-04" db="UniProtKB">
        <authorList>
            <consortium name="RefSeq"/>
        </authorList>
    </citation>
    <scope>IDENTIFICATION</scope>
</reference>
<dbReference type="SUPFAM" id="SSF52058">
    <property type="entry name" value="L domain-like"/>
    <property type="match status" value="2"/>
</dbReference>
<feature type="domain" description="TIR" evidence="3">
    <location>
        <begin position="16"/>
        <end position="184"/>
    </location>
</feature>
<evidence type="ECO:0000313" key="8">
    <source>
        <dbReference type="RefSeq" id="XP_019054019.1"/>
    </source>
</evidence>
<dbReference type="SUPFAM" id="SSF52540">
    <property type="entry name" value="P-loop containing nucleoside triphosphate hydrolases"/>
    <property type="match status" value="1"/>
</dbReference>
<dbReference type="GO" id="GO:0006952">
    <property type="term" value="P:defense response"/>
    <property type="evidence" value="ECO:0007669"/>
    <property type="project" value="InterPro"/>
</dbReference>
<organism evidence="4 6">
    <name type="scientific">Nelumbo nucifera</name>
    <name type="common">Sacred lotus</name>
    <dbReference type="NCBI Taxonomy" id="4432"/>
    <lineage>
        <taxon>Eukaryota</taxon>
        <taxon>Viridiplantae</taxon>
        <taxon>Streptophyta</taxon>
        <taxon>Embryophyta</taxon>
        <taxon>Tracheophyta</taxon>
        <taxon>Spermatophyta</taxon>
        <taxon>Magnoliopsida</taxon>
        <taxon>Proteales</taxon>
        <taxon>Nelumbonaceae</taxon>
        <taxon>Nelumbo</taxon>
    </lineage>
</organism>
<keyword evidence="1" id="KW-0433">Leucine-rich repeat</keyword>
<dbReference type="Pfam" id="PF00931">
    <property type="entry name" value="NB-ARC"/>
    <property type="match status" value="1"/>
</dbReference>
<dbReference type="PANTHER" id="PTHR11017:SF271">
    <property type="entry name" value="DISEASE RESISTANCE PROTEIN (TIR-NBS-LRR CLASS) FAMILY"/>
    <property type="match status" value="1"/>
</dbReference>
<dbReference type="SMART" id="SM00255">
    <property type="entry name" value="TIR"/>
    <property type="match status" value="1"/>
</dbReference>
<gene>
    <name evidence="5 6 7 8 9" type="primary">LOC104601536</name>
</gene>
<dbReference type="GO" id="GO:0043531">
    <property type="term" value="F:ADP binding"/>
    <property type="evidence" value="ECO:0007669"/>
    <property type="project" value="InterPro"/>
</dbReference>
<evidence type="ECO:0000313" key="6">
    <source>
        <dbReference type="RefSeq" id="XP_010263196.1"/>
    </source>
</evidence>
<dbReference type="AlphaFoldDB" id="A0A1U8A942"/>
<sequence length="1148" mass="130308">MAAMATHEAFSSTSPRDYDVFLSFRDEPSNRNFTDCLYTALVKRGIHTFRDSNIEETRKGRETTIEEPKVSIIVFSRNYACSRWCLDTLVRILECRRRMNQLVLPVFYDVDPSDVRKQSGSFAEAFARHGEECFKAEEMMKVVQGWRIALTEAANLSGWDLRNVAYRDQSMFIKKIVGVVFTKLSKKMLDVTTYLVGIDACVDAMNSLLNIQFQSNDIRIVGICGMGGIGKTTIAKSLYNLICHQFEGSSFLADVKEASEKLNGLVQLQEKLLSDILRVEKLKISHIDEGANLIKGRLCNRRVLVVLDDVRHQNQLNALARERSWFGAGSRIVITTRDEYVLDVVKVDEKYSVQKLSDDESTELFSWHAFGKDHPIEDYVEISKQIAQYAEGIPLALEVLGSFLYDKRSIAEWRSALEKLKRIPYNKIQKALRISFDGLDHSERDIFLDIACFFNGMYKDDVMTILNGCGFHSEIGISVLVRKSLLTVYENDKVKMHDLLRDMGRDIIREESPKEPGKRSRLWLDEDVYYVLEKCKQGTEAIEGIVLENHQSSSLSVQLTTEAFTRMQRLRLLRMDYVKLMGSYENVSGELKWLCWHGFPLTFIPSNFNLENLVFLDMQHSRMKQVWKEIMLLEKLKVLDLSHSCYLTRTPDFLGLPNLERLILEGCTSLAEVHDSIQHLDRIIFLNLKDCKKFKDLPSSICKLKSLEILILSGCSKLEKLPEKLGNMESLTELTVDGSGIRKLPYSILRLKKLKILSLEGCKVSSDNLFHSFFSSMLSPGKSRPDSNLLPNSFSGLYSLSGLILSKCNLSEGSIPSDIGSLRSLEVLDLSYNNFTSLPSSISHLSKLEVLELQNCKMLRSLPELPSSLEELYAPGCTLLEGFSHSTSLSYSLQGLDPSSNNSYGQASSISSLSRLTRIDLSRCTRLQSLPKLPPSLKELGVCQCKSLRLSNIRNNQNLLPFELHGCDEMFELQDLSKLQSLEIISEDGEFEMFLYESDIPKWFHYQSFGSSISFEVPLLSDHKVNQGLILSAVYEVDDRDEKIFAFFGNLGAYFVNKTNNVERKYSANYGGSVLFRHDTHNMWVAHMPGTQFENLLSGGNQMEVSFELGSVSKVKKQGNQPVFTPDEKAVQVKKCGIHFLCKLDETS</sequence>
<dbReference type="eggNOG" id="ENOG502QQJE">
    <property type="taxonomic scope" value="Eukaryota"/>
</dbReference>
<proteinExistence type="predicted"/>
<dbReference type="RefSeq" id="XP_019054019.1">
    <property type="nucleotide sequence ID" value="XM_019198474.1"/>
</dbReference>
<dbReference type="InterPro" id="IPR042197">
    <property type="entry name" value="Apaf_helical"/>
</dbReference>
<evidence type="ECO:0000256" key="1">
    <source>
        <dbReference type="ARBA" id="ARBA00022614"/>
    </source>
</evidence>
<dbReference type="RefSeq" id="XP_010263195.1">
    <property type="nucleotide sequence ID" value="XM_010264893.2"/>
</dbReference>
<dbReference type="Gene3D" id="3.40.50.300">
    <property type="entry name" value="P-loop containing nucleotide triphosphate hydrolases"/>
    <property type="match status" value="1"/>
</dbReference>
<dbReference type="InterPro" id="IPR027417">
    <property type="entry name" value="P-loop_NTPase"/>
</dbReference>
<dbReference type="Pfam" id="PF13855">
    <property type="entry name" value="LRR_8"/>
    <property type="match status" value="1"/>
</dbReference>
<dbReference type="PRINTS" id="PR00364">
    <property type="entry name" value="DISEASERSIST"/>
</dbReference>
<evidence type="ECO:0000313" key="5">
    <source>
        <dbReference type="RefSeq" id="XP_010263195.1"/>
    </source>
</evidence>
<dbReference type="OrthoDB" id="1901675at2759"/>
<dbReference type="SUPFAM" id="SSF52200">
    <property type="entry name" value="Toll/Interleukin receptor TIR domain"/>
    <property type="match status" value="1"/>
</dbReference>
<dbReference type="InterPro" id="IPR058192">
    <property type="entry name" value="WHD_ROQ1-like"/>
</dbReference>
<dbReference type="InterPro" id="IPR044974">
    <property type="entry name" value="Disease_R_plants"/>
</dbReference>
<dbReference type="GeneID" id="104601536"/>
<dbReference type="InterPro" id="IPR002182">
    <property type="entry name" value="NB-ARC"/>
</dbReference>
<dbReference type="InterPro" id="IPR035897">
    <property type="entry name" value="Toll_tir_struct_dom_sf"/>
</dbReference>
<dbReference type="Proteomes" id="UP000189703">
    <property type="component" value="Unplaced"/>
</dbReference>
<dbReference type="RefSeq" id="XP_010263196.1">
    <property type="nucleotide sequence ID" value="XM_010264894.2"/>
</dbReference>
<dbReference type="PANTHER" id="PTHR11017">
    <property type="entry name" value="LEUCINE-RICH REPEAT-CONTAINING PROTEIN"/>
    <property type="match status" value="1"/>
</dbReference>
<evidence type="ECO:0000259" key="3">
    <source>
        <dbReference type="PROSITE" id="PS50104"/>
    </source>
</evidence>
<dbReference type="RefSeq" id="XP_019054020.1">
    <property type="nucleotide sequence ID" value="XM_019198475.1"/>
</dbReference>
<dbReference type="Pfam" id="PF01582">
    <property type="entry name" value="TIR"/>
    <property type="match status" value="1"/>
</dbReference>
<keyword evidence="2" id="KW-0677">Repeat</keyword>
<dbReference type="PROSITE" id="PS51450">
    <property type="entry name" value="LRR"/>
    <property type="match status" value="1"/>
</dbReference>
<dbReference type="InterPro" id="IPR032675">
    <property type="entry name" value="LRR_dom_sf"/>
</dbReference>
<dbReference type="InterPro" id="IPR001611">
    <property type="entry name" value="Leu-rich_rpt"/>
</dbReference>
<dbReference type="PROSITE" id="PS50104">
    <property type="entry name" value="TIR"/>
    <property type="match status" value="1"/>
</dbReference>
<dbReference type="InterPro" id="IPR003591">
    <property type="entry name" value="Leu-rich_rpt_typical-subtyp"/>
</dbReference>
<dbReference type="SMART" id="SM00369">
    <property type="entry name" value="LRR_TYP"/>
    <property type="match status" value="2"/>
</dbReference>
<name>A0A1U8A942_NELNU</name>
<keyword evidence="4" id="KW-1185">Reference proteome</keyword>
<dbReference type="InterPro" id="IPR000157">
    <property type="entry name" value="TIR_dom"/>
</dbReference>
<dbReference type="Pfam" id="PF23282">
    <property type="entry name" value="WHD_ROQ1"/>
    <property type="match status" value="1"/>
</dbReference>
<accession>A0A1U8A942</accession>
<dbReference type="Gene3D" id="3.80.10.10">
    <property type="entry name" value="Ribonuclease Inhibitor"/>
    <property type="match status" value="2"/>
</dbReference>
<protein>
    <submittedName>
        <fullName evidence="5 6">TMV resistance protein N-like isoform X1</fullName>
    </submittedName>
</protein>
<evidence type="ECO:0000256" key="2">
    <source>
        <dbReference type="ARBA" id="ARBA00022737"/>
    </source>
</evidence>
<dbReference type="KEGG" id="nnu:104601536"/>
<evidence type="ECO:0000313" key="7">
    <source>
        <dbReference type="RefSeq" id="XP_019054018.1"/>
    </source>
</evidence>
<dbReference type="GO" id="GO:0007165">
    <property type="term" value="P:signal transduction"/>
    <property type="evidence" value="ECO:0007669"/>
    <property type="project" value="InterPro"/>
</dbReference>
<dbReference type="OMA" id="EWISALM"/>
<evidence type="ECO:0000313" key="9">
    <source>
        <dbReference type="RefSeq" id="XP_019054020.1"/>
    </source>
</evidence>
<evidence type="ECO:0000313" key="4">
    <source>
        <dbReference type="Proteomes" id="UP000189703"/>
    </source>
</evidence>